<evidence type="ECO:0000313" key="2">
    <source>
        <dbReference type="Proteomes" id="UP000708148"/>
    </source>
</evidence>
<keyword evidence="2" id="KW-1185">Reference proteome</keyword>
<name>A0A8S1J7E0_9CHLO</name>
<dbReference type="AlphaFoldDB" id="A0A8S1J7E0"/>
<dbReference type="EMBL" id="CAJHUC010001672">
    <property type="protein sequence ID" value="CAD7701978.1"/>
    <property type="molecule type" value="Genomic_DNA"/>
</dbReference>
<organism evidence="1 2">
    <name type="scientific">Ostreobium quekettii</name>
    <dbReference type="NCBI Taxonomy" id="121088"/>
    <lineage>
        <taxon>Eukaryota</taxon>
        <taxon>Viridiplantae</taxon>
        <taxon>Chlorophyta</taxon>
        <taxon>core chlorophytes</taxon>
        <taxon>Ulvophyceae</taxon>
        <taxon>TCBD clade</taxon>
        <taxon>Bryopsidales</taxon>
        <taxon>Ostreobineae</taxon>
        <taxon>Ostreobiaceae</taxon>
        <taxon>Ostreobium</taxon>
    </lineage>
</organism>
<comment type="caution">
    <text evidence="1">The sequence shown here is derived from an EMBL/GenBank/DDBJ whole genome shotgun (WGS) entry which is preliminary data.</text>
</comment>
<evidence type="ECO:0000313" key="1">
    <source>
        <dbReference type="EMBL" id="CAD7701978.1"/>
    </source>
</evidence>
<dbReference type="Proteomes" id="UP000708148">
    <property type="component" value="Unassembled WGS sequence"/>
</dbReference>
<protein>
    <submittedName>
        <fullName evidence="1">Uncharacterized protein</fullName>
    </submittedName>
</protein>
<sequence length="162" mass="17977">MAEMMEDGPDFRISRQRERELDKLSRGMVRFLRHDPSVAQDPAGWVPLPSLLENLRWTAALHEVQWIVDNNNKVGGHSAVGRAAQDGSYPHTLRHGWCAPAKESMGHRLFGSGPGRRHGRGTQVLPVQQRRPAHRGTAADQVRHTGGATRGVEVNLSQLKTS</sequence>
<dbReference type="SUPFAM" id="SSF56399">
    <property type="entry name" value="ADP-ribosylation"/>
    <property type="match status" value="1"/>
</dbReference>
<gene>
    <name evidence="1" type="ORF">OSTQU699_LOCUS7335</name>
</gene>
<proteinExistence type="predicted"/>
<reference evidence="1" key="1">
    <citation type="submission" date="2020-12" db="EMBL/GenBank/DDBJ databases">
        <authorList>
            <person name="Iha C."/>
        </authorList>
    </citation>
    <scope>NUCLEOTIDE SEQUENCE</scope>
</reference>
<accession>A0A8S1J7E0</accession>